<protein>
    <submittedName>
        <fullName evidence="2">Uncharacterized protein</fullName>
    </submittedName>
</protein>
<evidence type="ECO:0000256" key="1">
    <source>
        <dbReference type="SAM" id="MobiDB-lite"/>
    </source>
</evidence>
<evidence type="ECO:0000313" key="3">
    <source>
        <dbReference type="Proteomes" id="UP001195769"/>
    </source>
</evidence>
<feature type="region of interest" description="Disordered" evidence="1">
    <location>
        <begin position="198"/>
        <end position="219"/>
    </location>
</feature>
<keyword evidence="3" id="KW-1185">Reference proteome</keyword>
<dbReference type="EMBL" id="JABBWK010000002">
    <property type="protein sequence ID" value="KAG1907687.1"/>
    <property type="molecule type" value="Genomic_DNA"/>
</dbReference>
<evidence type="ECO:0000313" key="2">
    <source>
        <dbReference type="EMBL" id="KAG1907687.1"/>
    </source>
</evidence>
<organism evidence="2 3">
    <name type="scientific">Suillus fuscotomentosus</name>
    <dbReference type="NCBI Taxonomy" id="1912939"/>
    <lineage>
        <taxon>Eukaryota</taxon>
        <taxon>Fungi</taxon>
        <taxon>Dikarya</taxon>
        <taxon>Basidiomycota</taxon>
        <taxon>Agaricomycotina</taxon>
        <taxon>Agaricomycetes</taxon>
        <taxon>Agaricomycetidae</taxon>
        <taxon>Boletales</taxon>
        <taxon>Suillineae</taxon>
        <taxon>Suillaceae</taxon>
        <taxon>Suillus</taxon>
    </lineage>
</organism>
<dbReference type="AlphaFoldDB" id="A0AAD4EK67"/>
<dbReference type="GeneID" id="64665208"/>
<gene>
    <name evidence="2" type="ORF">F5891DRAFT_209703</name>
</gene>
<reference evidence="2" key="1">
    <citation type="journal article" date="2020" name="New Phytol.">
        <title>Comparative genomics reveals dynamic genome evolution in host specialist ectomycorrhizal fungi.</title>
        <authorList>
            <person name="Lofgren L.A."/>
            <person name="Nguyen N.H."/>
            <person name="Vilgalys R."/>
            <person name="Ruytinx J."/>
            <person name="Liao H.L."/>
            <person name="Branco S."/>
            <person name="Kuo A."/>
            <person name="LaButti K."/>
            <person name="Lipzen A."/>
            <person name="Andreopoulos W."/>
            <person name="Pangilinan J."/>
            <person name="Riley R."/>
            <person name="Hundley H."/>
            <person name="Na H."/>
            <person name="Barry K."/>
            <person name="Grigoriev I.V."/>
            <person name="Stajich J.E."/>
            <person name="Kennedy P.G."/>
        </authorList>
    </citation>
    <scope>NUCLEOTIDE SEQUENCE</scope>
    <source>
        <strain evidence="2">FC203</strain>
    </source>
</reference>
<name>A0AAD4EK67_9AGAM</name>
<proteinExistence type="predicted"/>
<feature type="compositionally biased region" description="Polar residues" evidence="1">
    <location>
        <begin position="208"/>
        <end position="219"/>
    </location>
</feature>
<accession>A0AAD4EK67</accession>
<comment type="caution">
    <text evidence="2">The sequence shown here is derived from an EMBL/GenBank/DDBJ whole genome shotgun (WGS) entry which is preliminary data.</text>
</comment>
<dbReference type="Proteomes" id="UP001195769">
    <property type="component" value="Unassembled WGS sequence"/>
</dbReference>
<sequence length="219" mass="24011">MLASERTGTRHLVHAWPDQGSDPTVHGLHPSADMVSNASGALHVQAYFDDTQELAILLGEMFRVSFPAFYTKYEAAFLAGRWTVTDPGPLLGRVLVWKLQVMPHQDGLDAGPSIIFNMGKFTGGECYITDLKLKLLYRPRDVIILMGGALYHGIGPWKPLPGITEDGITPGRVSNVWFFPHSSFQVLENKEPGWALKSAGGLRGTGSELDSSNWDSESD</sequence>
<dbReference type="Gene3D" id="3.60.130.30">
    <property type="match status" value="1"/>
</dbReference>
<dbReference type="RefSeq" id="XP_041233262.1">
    <property type="nucleotide sequence ID" value="XM_041370910.1"/>
</dbReference>